<dbReference type="SUPFAM" id="SSF53927">
    <property type="entry name" value="Cytidine deaminase-like"/>
    <property type="match status" value="1"/>
</dbReference>
<organism evidence="2 3">
    <name type="scientific">Actinocorallia longicatena</name>
    <dbReference type="NCBI Taxonomy" id="111803"/>
    <lineage>
        <taxon>Bacteria</taxon>
        <taxon>Bacillati</taxon>
        <taxon>Actinomycetota</taxon>
        <taxon>Actinomycetes</taxon>
        <taxon>Streptosporangiales</taxon>
        <taxon>Thermomonosporaceae</taxon>
        <taxon>Actinocorallia</taxon>
    </lineage>
</organism>
<dbReference type="EMBL" id="BAAAUV010000018">
    <property type="protein sequence ID" value="GAA3228097.1"/>
    <property type="molecule type" value="Genomic_DNA"/>
</dbReference>
<dbReference type="PROSITE" id="PS51747">
    <property type="entry name" value="CYT_DCMP_DEAMINASES_2"/>
    <property type="match status" value="1"/>
</dbReference>
<feature type="domain" description="CMP/dCMP-type deaminase" evidence="1">
    <location>
        <begin position="6"/>
        <end position="122"/>
    </location>
</feature>
<evidence type="ECO:0000313" key="3">
    <source>
        <dbReference type="Proteomes" id="UP001501237"/>
    </source>
</evidence>
<keyword evidence="3" id="KW-1185">Reference proteome</keyword>
<dbReference type="Gene3D" id="3.40.140.10">
    <property type="entry name" value="Cytidine Deaminase, domain 2"/>
    <property type="match status" value="1"/>
</dbReference>
<proteinExistence type="predicted"/>
<sequence>MADREALDLGWLDLACDLAALCPPSRTAFSVGAVIVRDGAELARGFSRELDEKNHAEEAALAKLAGADLAGATVYSSLEPCAQRASRPKPCARLIMEAGIRRVVFAWREPVLFVPGEGFEVLSEHGVEVVELPVLREKAKKPNLHLL</sequence>
<evidence type="ECO:0000313" key="2">
    <source>
        <dbReference type="EMBL" id="GAA3228097.1"/>
    </source>
</evidence>
<name>A0ABP6QGR1_9ACTN</name>
<dbReference type="RefSeq" id="WP_344834361.1">
    <property type="nucleotide sequence ID" value="NZ_BAAAUV010000018.1"/>
</dbReference>
<gene>
    <name evidence="2" type="ORF">GCM10010468_57230</name>
</gene>
<comment type="caution">
    <text evidence="2">The sequence shown here is derived from an EMBL/GenBank/DDBJ whole genome shotgun (WGS) entry which is preliminary data.</text>
</comment>
<dbReference type="Pfam" id="PF00383">
    <property type="entry name" value="dCMP_cyt_deam_1"/>
    <property type="match status" value="1"/>
</dbReference>
<protein>
    <recommendedName>
        <fullName evidence="1">CMP/dCMP-type deaminase domain-containing protein</fullName>
    </recommendedName>
</protein>
<dbReference type="InterPro" id="IPR002125">
    <property type="entry name" value="CMP_dCMP_dom"/>
</dbReference>
<dbReference type="Proteomes" id="UP001501237">
    <property type="component" value="Unassembled WGS sequence"/>
</dbReference>
<dbReference type="InterPro" id="IPR016193">
    <property type="entry name" value="Cytidine_deaminase-like"/>
</dbReference>
<evidence type="ECO:0000259" key="1">
    <source>
        <dbReference type="PROSITE" id="PS51747"/>
    </source>
</evidence>
<accession>A0ABP6QGR1</accession>
<reference evidence="3" key="1">
    <citation type="journal article" date="2019" name="Int. J. Syst. Evol. Microbiol.">
        <title>The Global Catalogue of Microorganisms (GCM) 10K type strain sequencing project: providing services to taxonomists for standard genome sequencing and annotation.</title>
        <authorList>
            <consortium name="The Broad Institute Genomics Platform"/>
            <consortium name="The Broad Institute Genome Sequencing Center for Infectious Disease"/>
            <person name="Wu L."/>
            <person name="Ma J."/>
        </authorList>
    </citation>
    <scope>NUCLEOTIDE SEQUENCE [LARGE SCALE GENOMIC DNA]</scope>
    <source>
        <strain evidence="3">JCM 9377</strain>
    </source>
</reference>